<sequence length="431" mass="48661">MDRPILALTSTHKDVSLVRNAIRRCLSKKLNADDVAFLCLFSRILIGGDNCPDEISRALEKGIELEWEDVYDFVNPFGDTRGQVFNSVWTFDLDKDVLFLTKHDRLCSAPLSLARDRLLTLDDFKMLKLPTETTAEEELVPGPYWDLQPKFEPRKRAFLGRILQDFGHTWRHLLRREVNNVTFMNLAYAVIWISTMDFTIVERTGFEHVGGRGGPYVGVADLPRWDAPGETIIRNGTCWIALARDIPKGLEMVQKHMKSHATIDHTTGTATYAILTLRQIVCCIIHNDELVCTRPESLFSDTPSSDSAIALLLWASDLHQSEPKPCRLNYLPIEIQNRILHQSAASSVSAAELGIQLALGSPFSWTERRRKIKLEEVLRHRTEASPVESQIFLNGVTSGLSYKREATPNRFKVDMSSLPALRRPKAGAPSP</sequence>
<comment type="caution">
    <text evidence="1">The sequence shown here is derived from an EMBL/GenBank/DDBJ whole genome shotgun (WGS) entry which is preliminary data.</text>
</comment>
<dbReference type="Proteomes" id="UP000536711">
    <property type="component" value="Unassembled WGS sequence"/>
</dbReference>
<organism evidence="1 2">
    <name type="scientific">Fusarium acutatum</name>
    <dbReference type="NCBI Taxonomy" id="78861"/>
    <lineage>
        <taxon>Eukaryota</taxon>
        <taxon>Fungi</taxon>
        <taxon>Dikarya</taxon>
        <taxon>Ascomycota</taxon>
        <taxon>Pezizomycotina</taxon>
        <taxon>Sordariomycetes</taxon>
        <taxon>Hypocreomycetidae</taxon>
        <taxon>Hypocreales</taxon>
        <taxon>Nectriaceae</taxon>
        <taxon>Fusarium</taxon>
        <taxon>Fusarium fujikuroi species complex</taxon>
    </lineage>
</organism>
<evidence type="ECO:0000313" key="1">
    <source>
        <dbReference type="EMBL" id="KAF4415101.1"/>
    </source>
</evidence>
<dbReference type="OrthoDB" id="4934446at2759"/>
<accession>A0A8H4J9U9</accession>
<evidence type="ECO:0000313" key="2">
    <source>
        <dbReference type="Proteomes" id="UP000536711"/>
    </source>
</evidence>
<gene>
    <name evidence="1" type="ORF">FACUT_13688</name>
</gene>
<proteinExistence type="predicted"/>
<dbReference type="EMBL" id="JAADJF010000610">
    <property type="protein sequence ID" value="KAF4415101.1"/>
    <property type="molecule type" value="Genomic_DNA"/>
</dbReference>
<dbReference type="AlphaFoldDB" id="A0A8H4J9U9"/>
<keyword evidence="2" id="KW-1185">Reference proteome</keyword>
<protein>
    <submittedName>
        <fullName evidence="1">Uncharacterized protein</fullName>
    </submittedName>
</protein>
<name>A0A8H4J9U9_9HYPO</name>
<reference evidence="1 2" key="1">
    <citation type="submission" date="2020-01" db="EMBL/GenBank/DDBJ databases">
        <title>Identification and distribution of gene clusters putatively required for synthesis of sphingolipid metabolism inhibitors in phylogenetically diverse species of the filamentous fungus Fusarium.</title>
        <authorList>
            <person name="Kim H.-S."/>
            <person name="Busman M."/>
            <person name="Brown D.W."/>
            <person name="Divon H."/>
            <person name="Uhlig S."/>
            <person name="Proctor R.H."/>
        </authorList>
    </citation>
    <scope>NUCLEOTIDE SEQUENCE [LARGE SCALE GENOMIC DNA]</scope>
    <source>
        <strain evidence="1 2">NRRL 13308</strain>
    </source>
</reference>